<accession>W7HLY8</accession>
<dbReference type="PANTHER" id="PTHR31465:SF9">
    <property type="entry name" value="SPHINGOID LONG-CHAIN BASE TRANSPORTER RSB1"/>
    <property type="match status" value="1"/>
</dbReference>
<feature type="transmembrane region" description="Helical" evidence="6">
    <location>
        <begin position="167"/>
        <end position="191"/>
    </location>
</feature>
<proteinExistence type="predicted"/>
<evidence type="ECO:0000313" key="8">
    <source>
        <dbReference type="Proteomes" id="UP000024837"/>
    </source>
</evidence>
<keyword evidence="4 6" id="KW-0472">Membrane</keyword>
<feature type="transmembrane region" description="Helical" evidence="6">
    <location>
        <begin position="28"/>
        <end position="50"/>
    </location>
</feature>
<reference evidence="7 8" key="1">
    <citation type="submission" date="2013-05" db="EMBL/GenBank/DDBJ databases">
        <title>Drechslerella stenobrocha genome reveals carnivorous origination and mechanical trapping mechanism of predatory fungi.</title>
        <authorList>
            <person name="Liu X."/>
            <person name="Zhang W."/>
            <person name="Liu K."/>
        </authorList>
    </citation>
    <scope>NUCLEOTIDE SEQUENCE [LARGE SCALE GENOMIC DNA]</scope>
    <source>
        <strain evidence="7 8">248</strain>
    </source>
</reference>
<evidence type="ECO:0008006" key="9">
    <source>
        <dbReference type="Google" id="ProtNLM"/>
    </source>
</evidence>
<gene>
    <name evidence="7" type="ORF">DRE_01050</name>
</gene>
<keyword evidence="3 6" id="KW-1133">Transmembrane helix</keyword>
<dbReference type="EMBL" id="KI966433">
    <property type="protein sequence ID" value="EWC44991.1"/>
    <property type="molecule type" value="Genomic_DNA"/>
</dbReference>
<dbReference type="AlphaFoldDB" id="W7HLY8"/>
<dbReference type="Proteomes" id="UP000024837">
    <property type="component" value="Unassembled WGS sequence"/>
</dbReference>
<name>W7HLY8_9PEZI</name>
<comment type="subcellular location">
    <subcellularLocation>
        <location evidence="1">Membrane</location>
        <topology evidence="1">Multi-pass membrane protein</topology>
    </subcellularLocation>
</comment>
<evidence type="ECO:0000313" key="7">
    <source>
        <dbReference type="EMBL" id="EWC44991.1"/>
    </source>
</evidence>
<evidence type="ECO:0000256" key="1">
    <source>
        <dbReference type="ARBA" id="ARBA00004141"/>
    </source>
</evidence>
<dbReference type="InterPro" id="IPR007568">
    <property type="entry name" value="RTA1"/>
</dbReference>
<keyword evidence="2 6" id="KW-0812">Transmembrane</keyword>
<dbReference type="OrthoDB" id="4521223at2759"/>
<evidence type="ECO:0000256" key="4">
    <source>
        <dbReference type="ARBA" id="ARBA00023136"/>
    </source>
</evidence>
<dbReference type="Pfam" id="PF04479">
    <property type="entry name" value="RTA1"/>
    <property type="match status" value="1"/>
</dbReference>
<evidence type="ECO:0000256" key="3">
    <source>
        <dbReference type="ARBA" id="ARBA00022989"/>
    </source>
</evidence>
<dbReference type="GO" id="GO:0000324">
    <property type="term" value="C:fungal-type vacuole"/>
    <property type="evidence" value="ECO:0007669"/>
    <property type="project" value="TreeGrafter"/>
</dbReference>
<organism evidence="7 8">
    <name type="scientific">Drechslerella stenobrocha 248</name>
    <dbReference type="NCBI Taxonomy" id="1043628"/>
    <lineage>
        <taxon>Eukaryota</taxon>
        <taxon>Fungi</taxon>
        <taxon>Dikarya</taxon>
        <taxon>Ascomycota</taxon>
        <taxon>Pezizomycotina</taxon>
        <taxon>Orbiliomycetes</taxon>
        <taxon>Orbiliales</taxon>
        <taxon>Orbiliaceae</taxon>
        <taxon>Drechslerella</taxon>
    </lineage>
</organism>
<evidence type="ECO:0000256" key="5">
    <source>
        <dbReference type="SAM" id="MobiDB-lite"/>
    </source>
</evidence>
<feature type="transmembrane region" description="Helical" evidence="6">
    <location>
        <begin position="212"/>
        <end position="232"/>
    </location>
</feature>
<dbReference type="GO" id="GO:0005886">
    <property type="term" value="C:plasma membrane"/>
    <property type="evidence" value="ECO:0007669"/>
    <property type="project" value="TreeGrafter"/>
</dbReference>
<sequence length="343" mass="38136">MAGPVSILKCNASICPVTASWFGYRPSLAMNATFLSIFIIALVLHTVFYYRYRTTGFSICMCIGCALEVSGYVGRILAHFNPWSLPAFFVQINGIGLAPTFFAAGIYLCLTRIVIAYGAGISRVQPKVYTYVFILCDIGSLVIQLPGGVLSSMSASKGREPTTGAHIGLAGVCFQVFALSIWVLLAMEFAVRCWMAGRSAWEAKYERMRDGWRFIAFLAGLGLAVTTLYARSVYRIVELREGYTGRFARDEIAFFVLEGLMILVLSLVTAVFHPGFGFGEMYQVITEQKATYPSPWKRRAFFMKDLTGTNQLVELTERSETLHSERTLKGSDNERERLARPGL</sequence>
<protein>
    <recommendedName>
        <fullName evidence="9">Sphingoid long-chain base transporter RSB1</fullName>
    </recommendedName>
</protein>
<keyword evidence="8" id="KW-1185">Reference proteome</keyword>
<feature type="transmembrane region" description="Helical" evidence="6">
    <location>
        <begin position="57"/>
        <end position="78"/>
    </location>
</feature>
<evidence type="ECO:0000256" key="6">
    <source>
        <dbReference type="SAM" id="Phobius"/>
    </source>
</evidence>
<feature type="region of interest" description="Disordered" evidence="5">
    <location>
        <begin position="323"/>
        <end position="343"/>
    </location>
</feature>
<feature type="transmembrane region" description="Helical" evidence="6">
    <location>
        <begin position="98"/>
        <end position="121"/>
    </location>
</feature>
<dbReference type="PANTHER" id="PTHR31465">
    <property type="entry name" value="PROTEIN RTA1-RELATED"/>
    <property type="match status" value="1"/>
</dbReference>
<feature type="transmembrane region" description="Helical" evidence="6">
    <location>
        <begin position="252"/>
        <end position="272"/>
    </location>
</feature>
<evidence type="ECO:0000256" key="2">
    <source>
        <dbReference type="ARBA" id="ARBA00022692"/>
    </source>
</evidence>
<feature type="transmembrane region" description="Helical" evidence="6">
    <location>
        <begin position="128"/>
        <end position="147"/>
    </location>
</feature>
<dbReference type="HOGENOM" id="CLU_033465_6_1_1"/>